<dbReference type="AlphaFoldDB" id="A0A8C3TZG6"/>
<dbReference type="Proteomes" id="UP000694563">
    <property type="component" value="Chromosome 3"/>
</dbReference>
<reference evidence="1" key="3">
    <citation type="submission" date="2025-09" db="UniProtKB">
        <authorList>
            <consortium name="Ensembl"/>
        </authorList>
    </citation>
    <scope>IDENTIFICATION</scope>
</reference>
<evidence type="ECO:0000313" key="1">
    <source>
        <dbReference type="Ensembl" id="ENSCUSP00005006585.1"/>
    </source>
</evidence>
<organism evidence="1 2">
    <name type="scientific">Catharus ustulatus</name>
    <name type="common">Russet-backed thrush</name>
    <name type="synonym">Hylocichla ustulatus</name>
    <dbReference type="NCBI Taxonomy" id="91951"/>
    <lineage>
        <taxon>Eukaryota</taxon>
        <taxon>Metazoa</taxon>
        <taxon>Chordata</taxon>
        <taxon>Craniata</taxon>
        <taxon>Vertebrata</taxon>
        <taxon>Euteleostomi</taxon>
        <taxon>Archelosauria</taxon>
        <taxon>Archosauria</taxon>
        <taxon>Dinosauria</taxon>
        <taxon>Saurischia</taxon>
        <taxon>Theropoda</taxon>
        <taxon>Coelurosauria</taxon>
        <taxon>Aves</taxon>
        <taxon>Neognathae</taxon>
        <taxon>Neoaves</taxon>
        <taxon>Telluraves</taxon>
        <taxon>Australaves</taxon>
        <taxon>Passeriformes</taxon>
        <taxon>Turdidae</taxon>
        <taxon>Catharus</taxon>
    </lineage>
</organism>
<evidence type="ECO:0000313" key="2">
    <source>
        <dbReference type="Proteomes" id="UP000694563"/>
    </source>
</evidence>
<protein>
    <submittedName>
        <fullName evidence="1">Uncharacterized protein</fullName>
    </submittedName>
</protein>
<name>A0A8C3TZG6_CATUS</name>
<proteinExistence type="predicted"/>
<accession>A0A8C3TZG6</accession>
<reference evidence="1" key="2">
    <citation type="submission" date="2025-08" db="UniProtKB">
        <authorList>
            <consortium name="Ensembl"/>
        </authorList>
    </citation>
    <scope>IDENTIFICATION</scope>
</reference>
<reference evidence="1" key="1">
    <citation type="submission" date="2020-10" db="EMBL/GenBank/DDBJ databases">
        <title>Catharus ustulatus (Swainson's thrush) genome, bCatUst1, primary haplotype v2.</title>
        <authorList>
            <person name="Delmore K."/>
            <person name="Vafadar M."/>
            <person name="Formenti G."/>
            <person name="Chow W."/>
            <person name="Pelan S."/>
            <person name="Howe K."/>
            <person name="Rhie A."/>
            <person name="Mountcastle J."/>
            <person name="Haase B."/>
            <person name="Fedrigo O."/>
            <person name="Jarvis E.D."/>
        </authorList>
    </citation>
    <scope>NUCLEOTIDE SEQUENCE [LARGE SCALE GENOMIC DNA]</scope>
</reference>
<keyword evidence="2" id="KW-1185">Reference proteome</keyword>
<sequence length="115" mass="12403">LMALLPSIHPAPGAAPCSGHSLAWLPRFPSLALPRALSPLPCGSRCLSRDWGWHRGVSGRKRQLRGSSLCSLCTGPWPGLCLKGQCWPQKRFLLPACDRGGQCQPGGHGVPWSRE</sequence>
<dbReference type="Ensembl" id="ENSCUST00005006832.1">
    <property type="protein sequence ID" value="ENSCUSP00005006585.1"/>
    <property type="gene ID" value="ENSCUSG00005004127.1"/>
</dbReference>